<feature type="domain" description="HNH endonuclease 5" evidence="1">
    <location>
        <begin position="3"/>
        <end position="48"/>
    </location>
</feature>
<comment type="caution">
    <text evidence="2">The sequence shown here is derived from an EMBL/GenBank/DDBJ whole genome shotgun (WGS) entry which is preliminary data.</text>
</comment>
<dbReference type="Proteomes" id="UP000474175">
    <property type="component" value="Unassembled WGS sequence"/>
</dbReference>
<evidence type="ECO:0000313" key="3">
    <source>
        <dbReference type="Proteomes" id="UP000474175"/>
    </source>
</evidence>
<organism evidence="2 3">
    <name type="scientific">Spirosoma terrae</name>
    <dbReference type="NCBI Taxonomy" id="1968276"/>
    <lineage>
        <taxon>Bacteria</taxon>
        <taxon>Pseudomonadati</taxon>
        <taxon>Bacteroidota</taxon>
        <taxon>Cytophagia</taxon>
        <taxon>Cytophagales</taxon>
        <taxon>Cytophagaceae</taxon>
        <taxon>Spirosoma</taxon>
    </lineage>
</organism>
<evidence type="ECO:0000313" key="2">
    <source>
        <dbReference type="EMBL" id="NDU99247.1"/>
    </source>
</evidence>
<protein>
    <submittedName>
        <fullName evidence="2">HNH endonuclease</fullName>
    </submittedName>
</protein>
<keyword evidence="2" id="KW-0378">Hydrolase</keyword>
<dbReference type="InterPro" id="IPR029471">
    <property type="entry name" value="HNH_5"/>
</dbReference>
<evidence type="ECO:0000259" key="1">
    <source>
        <dbReference type="Pfam" id="PF14279"/>
    </source>
</evidence>
<dbReference type="GO" id="GO:0004519">
    <property type="term" value="F:endonuclease activity"/>
    <property type="evidence" value="ECO:0007669"/>
    <property type="project" value="UniProtKB-KW"/>
</dbReference>
<dbReference type="AlphaFoldDB" id="A0A6L9LHJ1"/>
<keyword evidence="3" id="KW-1185">Reference proteome</keyword>
<keyword evidence="2" id="KW-0255">Endonuclease</keyword>
<sequence>MICIFCDNKNEAKSIEHIVSESFGNKIYVMERGKVCDVCNSRFSNFEKTALANTVFIMERARFGVASKKGNTAKGKVGQYTIEGNKEFKRGYIKIDGLTEEDLDQFDPETGVGKLLIKSFDKSEVAASKLLLKTGLEAIYTSQRKIYEKYNFQDLKDFLSTANNKDWPFLTSDYEVVKYNSVPKFTIKYYLKIRRCDLKFYQYNDETLLFKFKYGSIPMVINLLNRNLNWIKEVTEADNKARLFPEHYRSKILKKL</sequence>
<gene>
    <name evidence="2" type="ORF">GK108_30490</name>
</gene>
<reference evidence="2 3" key="1">
    <citation type="submission" date="2020-02" db="EMBL/GenBank/DDBJ databases">
        <title>Draft genome sequence of two Spirosoma agri KCTC 52727 and Spirosoma terrae KCTC 52035.</title>
        <authorList>
            <person name="Rojas J."/>
            <person name="Ambika Manirajan B."/>
            <person name="Suarez C."/>
            <person name="Ratering S."/>
            <person name="Schnell S."/>
        </authorList>
    </citation>
    <scope>NUCLEOTIDE SEQUENCE [LARGE SCALE GENOMIC DNA]</scope>
    <source>
        <strain evidence="2 3">KCTC 52035</strain>
    </source>
</reference>
<name>A0A6L9LHJ1_9BACT</name>
<dbReference type="Pfam" id="PF14279">
    <property type="entry name" value="HNH_5"/>
    <property type="match status" value="1"/>
</dbReference>
<accession>A0A6L9LHJ1</accession>
<dbReference type="EMBL" id="JAAFZH010000026">
    <property type="protein sequence ID" value="NDU99247.1"/>
    <property type="molecule type" value="Genomic_DNA"/>
</dbReference>
<proteinExistence type="predicted"/>
<keyword evidence="2" id="KW-0540">Nuclease</keyword>